<dbReference type="GO" id="GO:0000911">
    <property type="term" value="P:cytokinesis by cell plate formation"/>
    <property type="evidence" value="ECO:0007669"/>
    <property type="project" value="TreeGrafter"/>
</dbReference>
<evidence type="ECO:0000256" key="9">
    <source>
        <dbReference type="ARBA" id="ARBA00023163"/>
    </source>
</evidence>
<keyword evidence="5 15" id="KW-0862">Zinc</keyword>
<keyword evidence="12" id="KW-0539">Nucleus</keyword>
<dbReference type="InterPro" id="IPR036093">
    <property type="entry name" value="NAC_dom_sf"/>
</dbReference>
<evidence type="ECO:0000256" key="8">
    <source>
        <dbReference type="ARBA" id="ARBA00023157"/>
    </source>
</evidence>
<keyword evidence="3" id="KW-0732">Signal</keyword>
<feature type="binding site" evidence="15">
    <location>
        <position position="45"/>
    </location>
    <ligand>
        <name>Zn(2+)</name>
        <dbReference type="ChEBI" id="CHEBI:29105"/>
    </ligand>
</feature>
<dbReference type="PANTHER" id="PTHR37236">
    <property type="entry name" value="AUXIN-BINDING PROTEIN 1"/>
    <property type="match status" value="1"/>
</dbReference>
<dbReference type="Pfam" id="PF02041">
    <property type="entry name" value="Auxin_BP"/>
    <property type="match status" value="1"/>
</dbReference>
<comment type="subcellular location">
    <subcellularLocation>
        <location evidence="1">Endoplasmic reticulum lumen</location>
    </subcellularLocation>
</comment>
<dbReference type="Pfam" id="PF02365">
    <property type="entry name" value="NAM"/>
    <property type="match status" value="1"/>
</dbReference>
<dbReference type="GO" id="GO:0006355">
    <property type="term" value="P:regulation of DNA-templated transcription"/>
    <property type="evidence" value="ECO:0007669"/>
    <property type="project" value="InterPro"/>
</dbReference>
<proteinExistence type="predicted"/>
<keyword evidence="13" id="KW-0927">Auxin signaling pathway</keyword>
<keyword evidence="7" id="KW-0238">DNA-binding</keyword>
<dbReference type="PROSITE" id="PS51005">
    <property type="entry name" value="NAC"/>
    <property type="match status" value="1"/>
</dbReference>
<feature type="binding site" evidence="15">
    <location>
        <position position="43"/>
    </location>
    <ligand>
        <name>Zn(2+)</name>
        <dbReference type="ChEBI" id="CHEBI:29105"/>
    </ligand>
</feature>
<feature type="binding site" evidence="15">
    <location>
        <position position="92"/>
    </location>
    <ligand>
        <name>Zn(2+)</name>
        <dbReference type="ChEBI" id="CHEBI:29105"/>
    </ligand>
</feature>
<keyword evidence="4" id="KW-0256">Endoplasmic reticulum</keyword>
<dbReference type="AlphaFoldDB" id="R7W2T8"/>
<dbReference type="GO" id="GO:0009826">
    <property type="term" value="P:unidimensional cell growth"/>
    <property type="evidence" value="ECO:0007669"/>
    <property type="project" value="TreeGrafter"/>
</dbReference>
<sequence length="461" mass="50161">MHQSNYGIGGFSHITVAGALAHGMKEVEVWLQTISAGQRTPIHRHSCEEVFVVLKGRGTLLLGSTSLPYPGTPQEIPVFQNSTFTVPINYPHQVWNSDEHEDLQVLVIISRPPVKIFLYEDWSMPHTAAKLKFPFVWDEDCLDAPKDELNLGSQVVVESAIRSAHISCAPLPNHTGTGTGTKEPFVCGAEQSGAEGMEASRFGFGRDMAAAFKFDPTDAGIVASYLLPRAVGLDEPHGREHAVIDDDPMSIPPWDLMEKHNHGTSDQAFFFGPPRNGGRVTRVVPGKGGGTWQGQNGRVGTVTLFCDGARAGEVDISYRRYDLTYKRAGDKAPSGWVMSEYQITSPPLLSTVLTRIGLIVAAREQRKRQPADPEAFAQQGPHKVLAVAAAATAAEHQRVSPAPVQPGPDPQADDGALYHGDTSVTGVGENGGHYTVPLLLNGQEYYKDKSRVKRKRRRYGA</sequence>
<dbReference type="InterPro" id="IPR011051">
    <property type="entry name" value="RmlC_Cupin_sf"/>
</dbReference>
<name>R7W2T8_AEGTA</name>
<accession>R7W2T8</accession>
<dbReference type="GO" id="GO:0046872">
    <property type="term" value="F:metal ion binding"/>
    <property type="evidence" value="ECO:0007669"/>
    <property type="project" value="UniProtKB-KW"/>
</dbReference>
<dbReference type="FunFam" id="2.60.120.10:FF:000080">
    <property type="entry name" value="Auxin-binding protein 1"/>
    <property type="match status" value="1"/>
</dbReference>
<dbReference type="InterPro" id="IPR003441">
    <property type="entry name" value="NAC-dom"/>
</dbReference>
<keyword evidence="10" id="KW-0675">Receptor</keyword>
<keyword evidence="11" id="KW-0325">Glycoprotein</keyword>
<dbReference type="InterPro" id="IPR014710">
    <property type="entry name" value="RmlC-like_jellyroll"/>
</dbReference>
<evidence type="ECO:0000256" key="4">
    <source>
        <dbReference type="ARBA" id="ARBA00022824"/>
    </source>
</evidence>
<dbReference type="GO" id="GO:0005788">
    <property type="term" value="C:endoplasmic reticulum lumen"/>
    <property type="evidence" value="ECO:0007669"/>
    <property type="project" value="UniProtKB-SubCell"/>
</dbReference>
<dbReference type="InterPro" id="IPR000526">
    <property type="entry name" value="Auxin-bd"/>
</dbReference>
<evidence type="ECO:0000313" key="16">
    <source>
        <dbReference type="EnsemblPlants" id="EMT13761"/>
    </source>
</evidence>
<evidence type="ECO:0000256" key="5">
    <source>
        <dbReference type="ARBA" id="ARBA00022833"/>
    </source>
</evidence>
<dbReference type="GO" id="GO:0051781">
    <property type="term" value="P:positive regulation of cell division"/>
    <property type="evidence" value="ECO:0007669"/>
    <property type="project" value="TreeGrafter"/>
</dbReference>
<feature type="glycosylation site" description="N-linked (GlcNAc...) asparagine" evidence="14">
    <location>
        <position position="81"/>
    </location>
</feature>
<dbReference type="CDD" id="cd02220">
    <property type="entry name" value="cupin_ABP1"/>
    <property type="match status" value="1"/>
</dbReference>
<protein>
    <submittedName>
        <fullName evidence="16">Auxin-binding protein 1</fullName>
    </submittedName>
</protein>
<keyword evidence="2 15" id="KW-0479">Metal-binding</keyword>
<evidence type="ECO:0000256" key="15">
    <source>
        <dbReference type="PIRSR" id="PIRSR600526-2"/>
    </source>
</evidence>
<dbReference type="PANTHER" id="PTHR37236:SF1">
    <property type="entry name" value="AUXIN-BINDING PROTEIN 1"/>
    <property type="match status" value="1"/>
</dbReference>
<organism evidence="16">
    <name type="scientific">Aegilops tauschii</name>
    <name type="common">Tausch's goatgrass</name>
    <name type="synonym">Aegilops squarrosa</name>
    <dbReference type="NCBI Taxonomy" id="37682"/>
    <lineage>
        <taxon>Eukaryota</taxon>
        <taxon>Viridiplantae</taxon>
        <taxon>Streptophyta</taxon>
        <taxon>Embryophyta</taxon>
        <taxon>Tracheophyta</taxon>
        <taxon>Spermatophyta</taxon>
        <taxon>Magnoliopsida</taxon>
        <taxon>Liliopsida</taxon>
        <taxon>Poales</taxon>
        <taxon>Poaceae</taxon>
        <taxon>BOP clade</taxon>
        <taxon>Pooideae</taxon>
        <taxon>Triticodae</taxon>
        <taxon>Triticeae</taxon>
        <taxon>Triticinae</taxon>
        <taxon>Aegilops</taxon>
    </lineage>
</organism>
<evidence type="ECO:0000256" key="1">
    <source>
        <dbReference type="ARBA" id="ARBA00004319"/>
    </source>
</evidence>
<dbReference type="EnsemblPlants" id="EMT13761">
    <property type="protein sequence ID" value="EMT13761"/>
    <property type="gene ID" value="F775_23169"/>
</dbReference>
<dbReference type="PRINTS" id="PR00655">
    <property type="entry name" value="AUXINBINDNGP"/>
</dbReference>
<feature type="binding site" evidence="15">
    <location>
        <position position="49"/>
    </location>
    <ligand>
        <name>Zn(2+)</name>
        <dbReference type="ChEBI" id="CHEBI:29105"/>
    </ligand>
</feature>
<dbReference type="Gene3D" id="2.170.150.80">
    <property type="entry name" value="NAC domain"/>
    <property type="match status" value="1"/>
</dbReference>
<evidence type="ECO:0000256" key="2">
    <source>
        <dbReference type="ARBA" id="ARBA00022723"/>
    </source>
</evidence>
<dbReference type="GO" id="GO:0032877">
    <property type="term" value="P:positive regulation of DNA endoreduplication"/>
    <property type="evidence" value="ECO:0007669"/>
    <property type="project" value="TreeGrafter"/>
</dbReference>
<dbReference type="SUPFAM" id="SSF101941">
    <property type="entry name" value="NAC domain"/>
    <property type="match status" value="1"/>
</dbReference>
<keyword evidence="6" id="KW-0805">Transcription regulation</keyword>
<evidence type="ECO:0000256" key="11">
    <source>
        <dbReference type="ARBA" id="ARBA00023180"/>
    </source>
</evidence>
<evidence type="ECO:0000256" key="10">
    <source>
        <dbReference type="ARBA" id="ARBA00023170"/>
    </source>
</evidence>
<reference evidence="16" key="1">
    <citation type="submission" date="2015-06" db="UniProtKB">
        <authorList>
            <consortium name="EnsemblPlants"/>
        </authorList>
    </citation>
    <scope>IDENTIFICATION</scope>
</reference>
<evidence type="ECO:0000256" key="7">
    <source>
        <dbReference type="ARBA" id="ARBA00023125"/>
    </source>
</evidence>
<dbReference type="GO" id="GO:0010011">
    <property type="term" value="F:auxin binding"/>
    <property type="evidence" value="ECO:0007669"/>
    <property type="project" value="InterPro"/>
</dbReference>
<keyword evidence="8" id="KW-1015">Disulfide bond</keyword>
<evidence type="ECO:0000256" key="3">
    <source>
        <dbReference type="ARBA" id="ARBA00022729"/>
    </source>
</evidence>
<dbReference type="GO" id="GO:0045793">
    <property type="term" value="P:positive regulation of cell size"/>
    <property type="evidence" value="ECO:0007669"/>
    <property type="project" value="TreeGrafter"/>
</dbReference>
<evidence type="ECO:0000256" key="13">
    <source>
        <dbReference type="ARBA" id="ARBA00023294"/>
    </source>
</evidence>
<dbReference type="SUPFAM" id="SSF51182">
    <property type="entry name" value="RmlC-like cupins"/>
    <property type="match status" value="1"/>
</dbReference>
<evidence type="ECO:0000256" key="14">
    <source>
        <dbReference type="PIRSR" id="PIRSR600526-1"/>
    </source>
</evidence>
<dbReference type="Gene3D" id="2.60.120.10">
    <property type="entry name" value="Jelly Rolls"/>
    <property type="match status" value="1"/>
</dbReference>
<evidence type="ECO:0000256" key="12">
    <source>
        <dbReference type="ARBA" id="ARBA00023242"/>
    </source>
</evidence>
<dbReference type="GO" id="GO:0003677">
    <property type="term" value="F:DNA binding"/>
    <property type="evidence" value="ECO:0007669"/>
    <property type="project" value="UniProtKB-KW"/>
</dbReference>
<evidence type="ECO:0000256" key="6">
    <source>
        <dbReference type="ARBA" id="ARBA00023015"/>
    </source>
</evidence>
<dbReference type="GO" id="GO:0009734">
    <property type="term" value="P:auxin-activated signaling pathway"/>
    <property type="evidence" value="ECO:0007669"/>
    <property type="project" value="UniProtKB-KW"/>
</dbReference>
<keyword evidence="9" id="KW-0804">Transcription</keyword>